<dbReference type="InterPro" id="IPR050248">
    <property type="entry name" value="Polysacc_deacetylase_ArnD"/>
</dbReference>
<proteinExistence type="predicted"/>
<dbReference type="EC" id="3.-.-.-" evidence="3"/>
<dbReference type="Proteomes" id="UP001241110">
    <property type="component" value="Unassembled WGS sequence"/>
</dbReference>
<protein>
    <submittedName>
        <fullName evidence="3">Polysaccharide deacetylase family protein</fullName>
        <ecNumber evidence="3">3.-.-.-</ecNumber>
    </submittedName>
</protein>
<dbReference type="EMBL" id="JASJOS010000023">
    <property type="protein sequence ID" value="MDJ1485764.1"/>
    <property type="molecule type" value="Genomic_DNA"/>
</dbReference>
<dbReference type="SUPFAM" id="SSF88713">
    <property type="entry name" value="Glycoside hydrolase/deacetylase"/>
    <property type="match status" value="1"/>
</dbReference>
<feature type="transmembrane region" description="Helical" evidence="1">
    <location>
        <begin position="7"/>
        <end position="24"/>
    </location>
</feature>
<dbReference type="RefSeq" id="WP_313988749.1">
    <property type="nucleotide sequence ID" value="NZ_JASJOS010000023.1"/>
</dbReference>
<keyword evidence="1" id="KW-0812">Transmembrane</keyword>
<comment type="caution">
    <text evidence="3">The sequence shown here is derived from an EMBL/GenBank/DDBJ whole genome shotgun (WGS) entry which is preliminary data.</text>
</comment>
<dbReference type="Gene3D" id="3.20.20.370">
    <property type="entry name" value="Glycoside hydrolase/deacetylase"/>
    <property type="match status" value="1"/>
</dbReference>
<dbReference type="InterPro" id="IPR002509">
    <property type="entry name" value="NODB_dom"/>
</dbReference>
<accession>A0AAE3UDG4</accession>
<keyword evidence="1" id="KW-1133">Transmembrane helix</keyword>
<organism evidence="3 4">
    <name type="scientific">Xanthocytophaga flava</name>
    <dbReference type="NCBI Taxonomy" id="3048013"/>
    <lineage>
        <taxon>Bacteria</taxon>
        <taxon>Pseudomonadati</taxon>
        <taxon>Bacteroidota</taxon>
        <taxon>Cytophagia</taxon>
        <taxon>Cytophagales</taxon>
        <taxon>Rhodocytophagaceae</taxon>
        <taxon>Xanthocytophaga</taxon>
    </lineage>
</organism>
<dbReference type="CDD" id="cd10917">
    <property type="entry name" value="CE4_NodB_like_6s_7s"/>
    <property type="match status" value="1"/>
</dbReference>
<keyword evidence="3" id="KW-0378">Hydrolase</keyword>
<sequence>MLFRKVQLGYLIVLGGILGLSLFYDLRILWAGVLVSIFYVAVIIYGSFRMDAGLYAKAICKANRPSTIFTLSFDDGPDPIYTLQILDILEKHKARAIFFCIGHKIEKHPDILNEIRNKGHLIGNHSYSHTTKHGFLSVEAIEAEIQRTENLIKITTGHSSKLYRPPFGVTNPRIAGAIKRYGLKLVGWNIRSFDTVAKDPMSIMQRIQNVQAGDIVLLHDTIAHTATVLDDFLKITTAKGLQADIIPELIHE</sequence>
<keyword evidence="1" id="KW-0472">Membrane</keyword>
<dbReference type="GO" id="GO:0016810">
    <property type="term" value="F:hydrolase activity, acting on carbon-nitrogen (but not peptide) bonds"/>
    <property type="evidence" value="ECO:0007669"/>
    <property type="project" value="InterPro"/>
</dbReference>
<dbReference type="PANTHER" id="PTHR10587">
    <property type="entry name" value="GLYCOSYL TRANSFERASE-RELATED"/>
    <property type="match status" value="1"/>
</dbReference>
<dbReference type="GO" id="GO:0005975">
    <property type="term" value="P:carbohydrate metabolic process"/>
    <property type="evidence" value="ECO:0007669"/>
    <property type="project" value="InterPro"/>
</dbReference>
<evidence type="ECO:0000313" key="4">
    <source>
        <dbReference type="Proteomes" id="UP001241110"/>
    </source>
</evidence>
<dbReference type="PROSITE" id="PS51677">
    <property type="entry name" value="NODB"/>
    <property type="match status" value="1"/>
</dbReference>
<dbReference type="Pfam" id="PF01522">
    <property type="entry name" value="Polysacc_deac_1"/>
    <property type="match status" value="1"/>
</dbReference>
<evidence type="ECO:0000259" key="2">
    <source>
        <dbReference type="PROSITE" id="PS51677"/>
    </source>
</evidence>
<reference evidence="3" key="1">
    <citation type="submission" date="2023-05" db="EMBL/GenBank/DDBJ databases">
        <authorList>
            <person name="Zhang X."/>
        </authorList>
    </citation>
    <scope>NUCLEOTIDE SEQUENCE</scope>
    <source>
        <strain evidence="3">YF14B1</strain>
    </source>
</reference>
<dbReference type="InterPro" id="IPR011330">
    <property type="entry name" value="Glyco_hydro/deAcase_b/a-brl"/>
</dbReference>
<evidence type="ECO:0000313" key="3">
    <source>
        <dbReference type="EMBL" id="MDJ1485764.1"/>
    </source>
</evidence>
<gene>
    <name evidence="3" type="ORF">QNI16_35110</name>
</gene>
<feature type="domain" description="NodB homology" evidence="2">
    <location>
        <begin position="67"/>
        <end position="244"/>
    </location>
</feature>
<feature type="transmembrane region" description="Helical" evidence="1">
    <location>
        <begin position="30"/>
        <end position="48"/>
    </location>
</feature>
<dbReference type="AlphaFoldDB" id="A0AAE3UDG4"/>
<evidence type="ECO:0000256" key="1">
    <source>
        <dbReference type="SAM" id="Phobius"/>
    </source>
</evidence>
<name>A0AAE3UDG4_9BACT</name>